<dbReference type="GO" id="GO:0005886">
    <property type="term" value="C:plasma membrane"/>
    <property type="evidence" value="ECO:0007669"/>
    <property type="project" value="UniProtKB-SubCell"/>
</dbReference>
<keyword evidence="3" id="KW-1003">Cell membrane</keyword>
<protein>
    <submittedName>
        <fullName evidence="12">Variant surface glycoprotein 1125.4244</fullName>
    </submittedName>
</protein>
<keyword evidence="5 10" id="KW-0732">Signal</keyword>
<dbReference type="InterPro" id="IPR025932">
    <property type="entry name" value="Trypano_VSG_B_N_dom"/>
</dbReference>
<evidence type="ECO:0000256" key="1">
    <source>
        <dbReference type="ARBA" id="ARBA00002523"/>
    </source>
</evidence>
<evidence type="ECO:0000256" key="7">
    <source>
        <dbReference type="ARBA" id="ARBA00023180"/>
    </source>
</evidence>
<dbReference type="EMBL" id="KX700815">
    <property type="protein sequence ID" value="APD74771.1"/>
    <property type="molecule type" value="Genomic_DNA"/>
</dbReference>
<evidence type="ECO:0000256" key="10">
    <source>
        <dbReference type="SAM" id="SignalP"/>
    </source>
</evidence>
<dbReference type="VEuPathDB" id="TriTrypDB:Tb11.v5.0704"/>
<proteinExistence type="predicted"/>
<evidence type="ECO:0000256" key="6">
    <source>
        <dbReference type="ARBA" id="ARBA00023136"/>
    </source>
</evidence>
<dbReference type="VEuPathDB" id="TriTrypDB:Tbg972.3.100"/>
<evidence type="ECO:0000256" key="5">
    <source>
        <dbReference type="ARBA" id="ARBA00022729"/>
    </source>
</evidence>
<feature type="region of interest" description="Disordered" evidence="9">
    <location>
        <begin position="368"/>
        <end position="397"/>
    </location>
</feature>
<reference evidence="12" key="1">
    <citation type="submission" date="2016-08" db="EMBL/GenBank/DDBJ databases">
        <title>VSG repertoire of Trypanosoma brucei EATRO 1125.</title>
        <authorList>
            <person name="Cross G.A."/>
        </authorList>
    </citation>
    <scope>NUCLEOTIDE SEQUENCE</scope>
    <source>
        <strain evidence="12">EATRO 1125</strain>
    </source>
</reference>
<sequence length="490" mass="52904">MLFKVALTLVAATHGASAAFTAANRNDLLLLCSLANLRGRQVVKPDLETDFANDISELEKMNMSVADPVWQAIFTGNPETDNYEQKHKDATQEPFKTHWKENYDKWLSIKYSTTQGAGAAKWISKHPPPTGWAAKQAATKINLTLDALAGIVQQYSAAKTAATSSLPKEAQELISEAIYGQGATNNKFAAEKAVAAANNWGNSCGDNGGKSLIGDMMCICGNSNADRAQDCDDSNLNIKWSAGVDEDSAAAILAECPKAPDGPVTIDELTGALARVEANIRHINQGNNLVLYLGTATGGTCNGNTGQACVIYTKHFAKGSKKGVVDIPWGQKLAAARQKLDSIGKKQKTAEARAAEANQLIYDAKSAFSHPLTAPTPSATGAEADSKDAKQKDEEEKQKKLCEKIKDKEKCKEICKWTNEKEETGNHCGVDESKVNTQKNSDSREAELQEPKQQQRKAKGIIKGSANPRIVSVKEKSMKIQVLLSIINWL</sequence>
<evidence type="ECO:0000256" key="8">
    <source>
        <dbReference type="ARBA" id="ARBA00023288"/>
    </source>
</evidence>
<feature type="compositionally biased region" description="Basic and acidic residues" evidence="9">
    <location>
        <begin position="423"/>
        <end position="434"/>
    </location>
</feature>
<feature type="compositionally biased region" description="Basic and acidic residues" evidence="9">
    <location>
        <begin position="384"/>
        <end position="397"/>
    </location>
</feature>
<keyword evidence="8" id="KW-0449">Lipoprotein</keyword>
<comment type="function">
    <text evidence="1">VSG forms a coat on the surface of the parasite. The trypanosome evades the immune response of the host by expressing a series of antigenically distinct VSGs from an estimated 1000 VSG genes.</text>
</comment>
<feature type="chain" id="PRO_5012498220" evidence="10">
    <location>
        <begin position="19"/>
        <end position="490"/>
    </location>
</feature>
<keyword evidence="7" id="KW-0325">Glycoprotein</keyword>
<name>A0A1J0RAA3_9TRYP</name>
<dbReference type="Pfam" id="PF13206">
    <property type="entry name" value="VSG_B"/>
    <property type="match status" value="1"/>
</dbReference>
<feature type="region of interest" description="Disordered" evidence="9">
    <location>
        <begin position="423"/>
        <end position="461"/>
    </location>
</feature>
<feature type="compositionally biased region" description="Basic and acidic residues" evidence="9">
    <location>
        <begin position="441"/>
        <end position="450"/>
    </location>
</feature>
<evidence type="ECO:0000313" key="12">
    <source>
        <dbReference type="EMBL" id="APD74771.1"/>
    </source>
</evidence>
<evidence type="ECO:0000256" key="3">
    <source>
        <dbReference type="ARBA" id="ARBA00022475"/>
    </source>
</evidence>
<dbReference type="VEuPathDB" id="TriTrypDB:Tb427_000566100"/>
<feature type="signal peptide" evidence="10">
    <location>
        <begin position="1"/>
        <end position="18"/>
    </location>
</feature>
<evidence type="ECO:0000256" key="4">
    <source>
        <dbReference type="ARBA" id="ARBA00022622"/>
    </source>
</evidence>
<organism evidence="12">
    <name type="scientific">Trypanosoma brucei</name>
    <dbReference type="NCBI Taxonomy" id="5691"/>
    <lineage>
        <taxon>Eukaryota</taxon>
        <taxon>Discoba</taxon>
        <taxon>Euglenozoa</taxon>
        <taxon>Kinetoplastea</taxon>
        <taxon>Metakinetoplastina</taxon>
        <taxon>Trypanosomatida</taxon>
        <taxon>Trypanosomatidae</taxon>
        <taxon>Trypanosoma</taxon>
    </lineage>
</organism>
<dbReference type="GO" id="GO:0098552">
    <property type="term" value="C:side of membrane"/>
    <property type="evidence" value="ECO:0007669"/>
    <property type="project" value="UniProtKB-KW"/>
</dbReference>
<accession>A0A1J0RAA3</accession>
<evidence type="ECO:0000256" key="2">
    <source>
        <dbReference type="ARBA" id="ARBA00004609"/>
    </source>
</evidence>
<keyword evidence="6" id="KW-0472">Membrane</keyword>
<evidence type="ECO:0000259" key="11">
    <source>
        <dbReference type="Pfam" id="PF13206"/>
    </source>
</evidence>
<comment type="subcellular location">
    <subcellularLocation>
        <location evidence="2">Cell membrane</location>
        <topology evidence="2">Lipid-anchor</topology>
        <topology evidence="2">GPI-anchor</topology>
    </subcellularLocation>
</comment>
<dbReference type="AlphaFoldDB" id="A0A1J0RAA3"/>
<feature type="domain" description="Trypanosome variant surface glycoprotein B-type N-terminal" evidence="11">
    <location>
        <begin position="7"/>
        <end position="355"/>
    </location>
</feature>
<evidence type="ECO:0000256" key="9">
    <source>
        <dbReference type="SAM" id="MobiDB-lite"/>
    </source>
</evidence>
<keyword evidence="4" id="KW-0336">GPI-anchor</keyword>